<dbReference type="Gene3D" id="3.40.190.10">
    <property type="entry name" value="Periplasmic binding protein-like II"/>
    <property type="match status" value="2"/>
</dbReference>
<accession>A0ABV0FTQ8</accession>
<dbReference type="InterPro" id="IPR001638">
    <property type="entry name" value="Solute-binding_3/MltF_N"/>
</dbReference>
<keyword evidence="3" id="KW-1185">Reference proteome</keyword>
<reference evidence="2 3" key="1">
    <citation type="submission" date="2024-05" db="EMBL/GenBank/DDBJ databases">
        <title>Genome sequencing of Marine Estuary Bacteria, Shewanella vesiculosa and S. baltica, and Pseudomonas syringae.</title>
        <authorList>
            <person name="Gurung A."/>
            <person name="Maclea K.S."/>
        </authorList>
    </citation>
    <scope>NUCLEOTIDE SEQUENCE [LARGE SCALE GENOMIC DNA]</scope>
    <source>
        <strain evidence="2 3">1A</strain>
    </source>
</reference>
<proteinExistence type="predicted"/>
<name>A0ABV0FTQ8_9GAMM</name>
<protein>
    <submittedName>
        <fullName evidence="2">Transporter substrate-binding domain-containing protein</fullName>
    </submittedName>
</protein>
<dbReference type="EMBL" id="JBDPZN010000004">
    <property type="protein sequence ID" value="MEO3682993.1"/>
    <property type="molecule type" value="Genomic_DNA"/>
</dbReference>
<dbReference type="RefSeq" id="WP_347690295.1">
    <property type="nucleotide sequence ID" value="NZ_JBDPZN010000004.1"/>
</dbReference>
<dbReference type="Proteomes" id="UP001477278">
    <property type="component" value="Unassembled WGS sequence"/>
</dbReference>
<evidence type="ECO:0000313" key="2">
    <source>
        <dbReference type="EMBL" id="MEO3682993.1"/>
    </source>
</evidence>
<sequence>MSIVVYCSTTLLTFDFLYMRKLALLILVCSTLEAWATPGVRVEYRDKPPYTYSESGQPRGFIIDMTQEIFRRAGVAATYSEVPVKRIFANIQNDSEAICSPSWYKLADRELYANFSLVIHKDRPHMVLVAPRVIELVKQHQSLSSLFEDPRLKLGVVAHVSYGPELDLVIESKSHSVTDSARSVESLAKMVSLNHGADYMLIDREDYDYINRMGEISAMGLLPMYYSDMPPGLNRYLMCSKSVDAETMASLNQAIRELLPELND</sequence>
<feature type="domain" description="Solute-binding protein family 3/N-terminal" evidence="1">
    <location>
        <begin position="45"/>
        <end position="256"/>
    </location>
</feature>
<evidence type="ECO:0000313" key="3">
    <source>
        <dbReference type="Proteomes" id="UP001477278"/>
    </source>
</evidence>
<evidence type="ECO:0000259" key="1">
    <source>
        <dbReference type="Pfam" id="PF00497"/>
    </source>
</evidence>
<dbReference type="Pfam" id="PF00497">
    <property type="entry name" value="SBP_bac_3"/>
    <property type="match status" value="1"/>
</dbReference>
<dbReference type="SUPFAM" id="SSF53850">
    <property type="entry name" value="Periplasmic binding protein-like II"/>
    <property type="match status" value="1"/>
</dbReference>
<gene>
    <name evidence="2" type="ORF">ABHN84_11915</name>
</gene>
<organism evidence="2 3">
    <name type="scientific">Shewanella vesiculosa</name>
    <dbReference type="NCBI Taxonomy" id="518738"/>
    <lineage>
        <taxon>Bacteria</taxon>
        <taxon>Pseudomonadati</taxon>
        <taxon>Pseudomonadota</taxon>
        <taxon>Gammaproteobacteria</taxon>
        <taxon>Alteromonadales</taxon>
        <taxon>Shewanellaceae</taxon>
        <taxon>Shewanella</taxon>
    </lineage>
</organism>
<comment type="caution">
    <text evidence="2">The sequence shown here is derived from an EMBL/GenBank/DDBJ whole genome shotgun (WGS) entry which is preliminary data.</text>
</comment>